<comment type="caution">
    <text evidence="8">The sequence shown here is derived from an EMBL/GenBank/DDBJ whole genome shotgun (WGS) entry which is preliminary data.</text>
</comment>
<dbReference type="PRINTS" id="PR00320">
    <property type="entry name" value="GPROTEINBRPT"/>
</dbReference>
<dbReference type="PANTHER" id="PTHR46200">
    <property type="entry name" value="GATOR COMPLEX PROTEIN WDR24"/>
    <property type="match status" value="1"/>
</dbReference>
<dbReference type="Gene3D" id="2.130.10.10">
    <property type="entry name" value="YVTN repeat-like/Quinoprotein amine dehydrogenase"/>
    <property type="match status" value="2"/>
</dbReference>
<organism evidence="8 9">
    <name type="scientific">Batrachochytrium salamandrivorans</name>
    <dbReference type="NCBI Taxonomy" id="1357716"/>
    <lineage>
        <taxon>Eukaryota</taxon>
        <taxon>Fungi</taxon>
        <taxon>Fungi incertae sedis</taxon>
        <taxon>Chytridiomycota</taxon>
        <taxon>Chytridiomycota incertae sedis</taxon>
        <taxon>Chytridiomycetes</taxon>
        <taxon>Rhizophydiales</taxon>
        <taxon>Rhizophydiales incertae sedis</taxon>
        <taxon>Batrachochytrium</taxon>
    </lineage>
</organism>
<feature type="region of interest" description="Disordered" evidence="7">
    <location>
        <begin position="625"/>
        <end position="656"/>
    </location>
</feature>
<reference evidence="8 9" key="1">
    <citation type="submission" date="2021-02" db="EMBL/GenBank/DDBJ databases">
        <title>Variation within the Batrachochytrium salamandrivorans European outbreak.</title>
        <authorList>
            <person name="Kelly M."/>
            <person name="Pasmans F."/>
            <person name="Shea T.P."/>
            <person name="Munoz J.F."/>
            <person name="Carranza S."/>
            <person name="Cuomo C.A."/>
            <person name="Martel A."/>
        </authorList>
    </citation>
    <scope>NUCLEOTIDE SEQUENCE [LARGE SCALE GENOMIC DNA]</scope>
    <source>
        <strain evidence="8 9">AMFP18/2</strain>
    </source>
</reference>
<dbReference type="SUPFAM" id="SSF50978">
    <property type="entry name" value="WD40 repeat-like"/>
    <property type="match status" value="1"/>
</dbReference>
<dbReference type="Proteomes" id="UP001648503">
    <property type="component" value="Unassembled WGS sequence"/>
</dbReference>
<dbReference type="EMBL" id="JAFCIX010000555">
    <property type="protein sequence ID" value="KAH6587642.1"/>
    <property type="molecule type" value="Genomic_DNA"/>
</dbReference>
<gene>
    <name evidence="8" type="ORF">BASA50_011246</name>
</gene>
<dbReference type="PROSITE" id="PS50082">
    <property type="entry name" value="WD_REPEATS_2"/>
    <property type="match status" value="2"/>
</dbReference>
<proteinExistence type="predicted"/>
<evidence type="ECO:0000256" key="3">
    <source>
        <dbReference type="ARBA" id="ARBA00022737"/>
    </source>
</evidence>
<dbReference type="PROSITE" id="PS50294">
    <property type="entry name" value="WD_REPEATS_REGION"/>
    <property type="match status" value="2"/>
</dbReference>
<dbReference type="SMART" id="SM00320">
    <property type="entry name" value="WD40"/>
    <property type="match status" value="5"/>
</dbReference>
<keyword evidence="3" id="KW-0677">Repeat</keyword>
<feature type="compositionally biased region" description="Gly residues" evidence="7">
    <location>
        <begin position="79"/>
        <end position="104"/>
    </location>
</feature>
<dbReference type="InterPro" id="IPR001680">
    <property type="entry name" value="WD40_rpt"/>
</dbReference>
<feature type="region of interest" description="Disordered" evidence="7">
    <location>
        <begin position="464"/>
        <end position="484"/>
    </location>
</feature>
<dbReference type="InterPro" id="IPR015943">
    <property type="entry name" value="WD40/YVTN_repeat-like_dom_sf"/>
</dbReference>
<keyword evidence="4" id="KW-0863">Zinc-finger</keyword>
<evidence type="ECO:0000313" key="9">
    <source>
        <dbReference type="Proteomes" id="UP001648503"/>
    </source>
</evidence>
<evidence type="ECO:0000256" key="6">
    <source>
        <dbReference type="PROSITE-ProRule" id="PRU00221"/>
    </source>
</evidence>
<protein>
    <recommendedName>
        <fullName evidence="10">GATOR complex protein WDR24</fullName>
    </recommendedName>
</protein>
<dbReference type="InterPro" id="IPR036322">
    <property type="entry name" value="WD40_repeat_dom_sf"/>
</dbReference>
<dbReference type="InterPro" id="IPR037590">
    <property type="entry name" value="WDR24"/>
</dbReference>
<keyword evidence="2" id="KW-0479">Metal-binding</keyword>
<feature type="repeat" description="WD" evidence="6">
    <location>
        <begin position="220"/>
        <end position="254"/>
    </location>
</feature>
<feature type="repeat" description="WD" evidence="6">
    <location>
        <begin position="307"/>
        <end position="348"/>
    </location>
</feature>
<evidence type="ECO:0000256" key="7">
    <source>
        <dbReference type="SAM" id="MobiDB-lite"/>
    </source>
</evidence>
<feature type="region of interest" description="Disordered" evidence="7">
    <location>
        <begin position="79"/>
        <end position="114"/>
    </location>
</feature>
<feature type="region of interest" description="Disordered" evidence="7">
    <location>
        <begin position="1"/>
        <end position="21"/>
    </location>
</feature>
<dbReference type="Pfam" id="PF00400">
    <property type="entry name" value="WD40"/>
    <property type="match status" value="2"/>
</dbReference>
<evidence type="ECO:0008006" key="10">
    <source>
        <dbReference type="Google" id="ProtNLM"/>
    </source>
</evidence>
<evidence type="ECO:0000256" key="2">
    <source>
        <dbReference type="ARBA" id="ARBA00022723"/>
    </source>
</evidence>
<accession>A0ABQ8EYV2</accession>
<sequence>MSKWIMGDHGEGAPTTQAATTTTVTHSVPMTLLTSYASIVASALPPGVQHQSHGIVTDTCLEGGGLNALNGGGPGSGGALLSGHTLGHGPGSIGGASGPNGGNGNISVPSRTSIQPRMTKQTLLSAALNGAMNAIAASSDGDVAVVAGREVLMTLRVGQNEIREVLNLRAGVRLDQNYSSNDVQWAGAYSRSVFATAATNSGVVLWDIRKSSKEKLDRIITEHARAVNRISFHPTDPLLLTASQDGSVKLWDLRVKGTARHTFEGRAESVRDVQFIPTGAFEFAAAFENGSVQKWDIRNSSQYERKWNAHNGLALTIDWGANGRFLASGSRDRVIKIWDTKSESRKAVYNIPTSAPVSRLKWRPGFDNQIASCALSSDNRIHVWDVSRPFVPVVSIEEHANVATGFLWSNPYTLWTCSKDKRFCVQDIQHGYSPAALLSSSTHSWNVLGSMTFAVDSPFMDSKDATHHSAHQTHTPPSDGVEKRINPMVGKPGVHIPSSADKTIPVPEALMGSRRMKQVEGIVLHGAHEASVFIQLAKLYSTLNSSVWSSCEHNYRVAAQLGLSRSSQTWKLIQTLFNLNGALEDKPELLSQKSYQNSELASDNSASNDQSAMLFEDTTADEFDCHGERKHSSSTDPINLPASTDRESNSSDSSGSHQHIFRRHLLEISQRNATKAAEHALGSCVGGDTGLYKEECSQDRSMGADISLSSSLLNWKPDDLVHNLLEYYANIGNTQMCVTLVLVLWGHVEINATRAESYFWAYIDLLRRCRLWDVATEIITSCPFPSIRSLNQESKCFDNQLEACLRGTRHVVMAAMHTAFKNGTSVIWNALRAVIHDTRG</sequence>
<dbReference type="PANTHER" id="PTHR46200:SF1">
    <property type="entry name" value="GATOR COMPLEX PROTEIN WDR24"/>
    <property type="match status" value="1"/>
</dbReference>
<keyword evidence="5" id="KW-0862">Zinc</keyword>
<dbReference type="InterPro" id="IPR020472">
    <property type="entry name" value="WD40_PAC1"/>
</dbReference>
<name>A0ABQ8EYV2_9FUNG</name>
<evidence type="ECO:0000256" key="1">
    <source>
        <dbReference type="ARBA" id="ARBA00022574"/>
    </source>
</evidence>
<dbReference type="InterPro" id="IPR019775">
    <property type="entry name" value="WD40_repeat_CS"/>
</dbReference>
<dbReference type="PROSITE" id="PS00678">
    <property type="entry name" value="WD_REPEATS_1"/>
    <property type="match status" value="2"/>
</dbReference>
<evidence type="ECO:0000313" key="8">
    <source>
        <dbReference type="EMBL" id="KAH6587642.1"/>
    </source>
</evidence>
<feature type="compositionally biased region" description="Basic and acidic residues" evidence="7">
    <location>
        <begin position="1"/>
        <end position="11"/>
    </location>
</feature>
<evidence type="ECO:0000256" key="5">
    <source>
        <dbReference type="ARBA" id="ARBA00022833"/>
    </source>
</evidence>
<keyword evidence="9" id="KW-1185">Reference proteome</keyword>
<evidence type="ECO:0000256" key="4">
    <source>
        <dbReference type="ARBA" id="ARBA00022771"/>
    </source>
</evidence>
<keyword evidence="1 6" id="KW-0853">WD repeat</keyword>